<organism evidence="4">
    <name type="scientific">Soboliphyme baturini</name>
    <dbReference type="NCBI Taxonomy" id="241478"/>
    <lineage>
        <taxon>Eukaryota</taxon>
        <taxon>Metazoa</taxon>
        <taxon>Ecdysozoa</taxon>
        <taxon>Nematoda</taxon>
        <taxon>Enoplea</taxon>
        <taxon>Dorylaimia</taxon>
        <taxon>Dioctophymatida</taxon>
        <taxon>Dioctophymatoidea</taxon>
        <taxon>Soboliphymatidae</taxon>
        <taxon>Soboliphyme</taxon>
    </lineage>
</organism>
<dbReference type="InterPro" id="IPR051409">
    <property type="entry name" value="Atypical_kinase_ADCK"/>
</dbReference>
<dbReference type="PANTHER" id="PTHR43851">
    <property type="match status" value="1"/>
</dbReference>
<dbReference type="EMBL" id="UZAM01013638">
    <property type="protein sequence ID" value="VDP29091.1"/>
    <property type="molecule type" value="Genomic_DNA"/>
</dbReference>
<evidence type="ECO:0000259" key="1">
    <source>
        <dbReference type="Pfam" id="PF03109"/>
    </source>
</evidence>
<dbReference type="GO" id="GO:0006744">
    <property type="term" value="P:ubiquinone biosynthetic process"/>
    <property type="evidence" value="ECO:0007669"/>
    <property type="project" value="TreeGrafter"/>
</dbReference>
<feature type="domain" description="ABC1 atypical kinase-like" evidence="1">
    <location>
        <begin position="2"/>
        <end position="94"/>
    </location>
</feature>
<dbReference type="InterPro" id="IPR004147">
    <property type="entry name" value="ABC1_dom"/>
</dbReference>
<dbReference type="Proteomes" id="UP000270296">
    <property type="component" value="Unassembled WGS sequence"/>
</dbReference>
<evidence type="ECO:0000313" key="3">
    <source>
        <dbReference type="Proteomes" id="UP000270296"/>
    </source>
</evidence>
<dbReference type="AlphaFoldDB" id="A0A183J2M2"/>
<reference evidence="2 3" key="2">
    <citation type="submission" date="2018-11" db="EMBL/GenBank/DDBJ databases">
        <authorList>
            <consortium name="Pathogen Informatics"/>
        </authorList>
    </citation>
    <scope>NUCLEOTIDE SEQUENCE [LARGE SCALE GENOMIC DNA]</scope>
</reference>
<protein>
    <submittedName>
        <fullName evidence="4">ABC1 domain-containing protein</fullName>
    </submittedName>
</protein>
<gene>
    <name evidence="2" type="ORF">SBAD_LOCUS10119</name>
</gene>
<evidence type="ECO:0000313" key="2">
    <source>
        <dbReference type="EMBL" id="VDP29091.1"/>
    </source>
</evidence>
<dbReference type="OrthoDB" id="201153at2759"/>
<dbReference type="PANTHER" id="PTHR43851:SF3">
    <property type="entry name" value="COENZYME Q8"/>
    <property type="match status" value="1"/>
</dbReference>
<keyword evidence="3" id="KW-1185">Reference proteome</keyword>
<proteinExistence type="predicted"/>
<name>A0A183J2M2_9BILA</name>
<reference evidence="4" key="1">
    <citation type="submission" date="2016-06" db="UniProtKB">
        <authorList>
            <consortium name="WormBaseParasite"/>
        </authorList>
    </citation>
    <scope>IDENTIFICATION</scope>
</reference>
<dbReference type="WBParaSite" id="SBAD_0001048301-mRNA-1">
    <property type="protein sequence ID" value="SBAD_0001048301-mRNA-1"/>
    <property type="gene ID" value="SBAD_0001048301"/>
</dbReference>
<accession>A0A183J2M2</accession>
<sequence>MIKGIPVDKCVDLDQKVRNWIGKKILGLCLRELFEFHFMQTDPNWSNFFYDGSQEKIVLLDFGASRSYETRFVDKYRKILKAAYDEDREAILRHSREIGFLTGYESKVMENAHCAAVMTLGEAFRSPGFFDFGVQSTTARINQLIPVMIEHRLKPPPEEIYSLHRKLAGTFLLCSKLKSQVECSELFRPVYETHTPD</sequence>
<dbReference type="Pfam" id="PF03109">
    <property type="entry name" value="ABC1"/>
    <property type="match status" value="1"/>
</dbReference>
<evidence type="ECO:0000313" key="4">
    <source>
        <dbReference type="WBParaSite" id="SBAD_0001048301-mRNA-1"/>
    </source>
</evidence>